<dbReference type="SUPFAM" id="SSF47598">
    <property type="entry name" value="Ribbon-helix-helix"/>
    <property type="match status" value="1"/>
</dbReference>
<evidence type="ECO:0000259" key="2">
    <source>
        <dbReference type="Pfam" id="PF01402"/>
    </source>
</evidence>
<reference evidence="3" key="1">
    <citation type="submission" date="2023-07" db="EMBL/GenBank/DDBJ databases">
        <title>Degradation of tert-butanol by M. austroafricanum TBA100.</title>
        <authorList>
            <person name="Helbich S."/>
            <person name="Vainshtein Y."/>
        </authorList>
    </citation>
    <scope>NUCLEOTIDE SEQUENCE</scope>
    <source>
        <strain evidence="3">TBA100</strain>
    </source>
</reference>
<dbReference type="Pfam" id="PF01402">
    <property type="entry name" value="RHH_1"/>
    <property type="match status" value="1"/>
</dbReference>
<protein>
    <submittedName>
        <fullName evidence="3">Ribbon-helix-helix domain-containing protein</fullName>
    </submittedName>
</protein>
<evidence type="ECO:0000256" key="1">
    <source>
        <dbReference type="SAM" id="MobiDB-lite"/>
    </source>
</evidence>
<evidence type="ECO:0000313" key="4">
    <source>
        <dbReference type="Proteomes" id="UP001172687"/>
    </source>
</evidence>
<feature type="domain" description="Ribbon-helix-helix protein CopG" evidence="2">
    <location>
        <begin position="2"/>
        <end position="38"/>
    </location>
</feature>
<dbReference type="Proteomes" id="UP001172687">
    <property type="component" value="Unassembled WGS sequence"/>
</dbReference>
<dbReference type="CDD" id="cd22231">
    <property type="entry name" value="RHH_NikR_HicB-like"/>
    <property type="match status" value="1"/>
</dbReference>
<sequence>MKISISLSEDEIALVDAYVDHAGLPSRSAAIQKAIRMLRYPTLEDDYVQAWGEWSSGGEGDAWESAAGDGVGDAAR</sequence>
<name>A0ABT8H7E3_MYCAO</name>
<feature type="region of interest" description="Disordered" evidence="1">
    <location>
        <begin position="55"/>
        <end position="76"/>
    </location>
</feature>
<dbReference type="Gene3D" id="1.10.1220.10">
    <property type="entry name" value="Met repressor-like"/>
    <property type="match status" value="1"/>
</dbReference>
<dbReference type="InterPro" id="IPR010985">
    <property type="entry name" value="Ribbon_hlx_hlx"/>
</dbReference>
<organism evidence="3 4">
    <name type="scientific">Mycolicibacterium austroafricanum</name>
    <name type="common">Mycobacterium austroafricanum</name>
    <dbReference type="NCBI Taxonomy" id="39687"/>
    <lineage>
        <taxon>Bacteria</taxon>
        <taxon>Bacillati</taxon>
        <taxon>Actinomycetota</taxon>
        <taxon>Actinomycetes</taxon>
        <taxon>Mycobacteriales</taxon>
        <taxon>Mycobacteriaceae</taxon>
        <taxon>Mycolicibacterium</taxon>
    </lineage>
</organism>
<gene>
    <name evidence="3" type="ORF">QYF68_02465</name>
</gene>
<dbReference type="InterPro" id="IPR013321">
    <property type="entry name" value="Arc_rbn_hlx_hlx"/>
</dbReference>
<dbReference type="RefSeq" id="WP_105388111.1">
    <property type="nucleotide sequence ID" value="NZ_CP070380.1"/>
</dbReference>
<keyword evidence="4" id="KW-1185">Reference proteome</keyword>
<accession>A0ABT8H7E3</accession>
<comment type="caution">
    <text evidence="3">The sequence shown here is derived from an EMBL/GenBank/DDBJ whole genome shotgun (WGS) entry which is preliminary data.</text>
</comment>
<dbReference type="EMBL" id="JAUHTC010000010">
    <property type="protein sequence ID" value="MDN4516686.1"/>
    <property type="molecule type" value="Genomic_DNA"/>
</dbReference>
<dbReference type="InterPro" id="IPR002145">
    <property type="entry name" value="CopG"/>
</dbReference>
<proteinExistence type="predicted"/>
<evidence type="ECO:0000313" key="3">
    <source>
        <dbReference type="EMBL" id="MDN4516686.1"/>
    </source>
</evidence>